<keyword evidence="2" id="KW-1185">Reference proteome</keyword>
<accession>A0ACC2E912</accession>
<dbReference type="Proteomes" id="UP001162992">
    <property type="component" value="Chromosome 3"/>
</dbReference>
<evidence type="ECO:0000313" key="2">
    <source>
        <dbReference type="Proteomes" id="UP001162992"/>
    </source>
</evidence>
<protein>
    <submittedName>
        <fullName evidence="1">Uncharacterized protein</fullName>
    </submittedName>
</protein>
<dbReference type="EMBL" id="CM055094">
    <property type="protein sequence ID" value="KAJ7562968.1"/>
    <property type="molecule type" value="Genomic_DNA"/>
</dbReference>
<organism evidence="1 2">
    <name type="scientific">Diphasiastrum complanatum</name>
    <name type="common">Issler's clubmoss</name>
    <name type="synonym">Lycopodium complanatum</name>
    <dbReference type="NCBI Taxonomy" id="34168"/>
    <lineage>
        <taxon>Eukaryota</taxon>
        <taxon>Viridiplantae</taxon>
        <taxon>Streptophyta</taxon>
        <taxon>Embryophyta</taxon>
        <taxon>Tracheophyta</taxon>
        <taxon>Lycopodiopsida</taxon>
        <taxon>Lycopodiales</taxon>
        <taxon>Lycopodiaceae</taxon>
        <taxon>Lycopodioideae</taxon>
        <taxon>Diphasiastrum</taxon>
    </lineage>
</organism>
<sequence length="122" mass="13343">MVYGLTESTGIAATTPPNDPDGIYGHVGKLASNMEAKVVDVETGICLPPNKSGELLLRGPCIMSGYLKNREATTSALDVDQWLHTGDLVFFDCNGYLFVLDRIKELIKYRGLQVTVLTYFVA</sequence>
<proteinExistence type="predicted"/>
<evidence type="ECO:0000313" key="1">
    <source>
        <dbReference type="EMBL" id="KAJ7562968.1"/>
    </source>
</evidence>
<name>A0ACC2E912_DIPCM</name>
<gene>
    <name evidence="1" type="ORF">O6H91_03G090800</name>
</gene>
<reference evidence="2" key="1">
    <citation type="journal article" date="2024" name="Proc. Natl. Acad. Sci. U.S.A.">
        <title>Extraordinary preservation of gene collinearity over three hundred million years revealed in homosporous lycophytes.</title>
        <authorList>
            <person name="Li C."/>
            <person name="Wickell D."/>
            <person name="Kuo L.Y."/>
            <person name="Chen X."/>
            <person name="Nie B."/>
            <person name="Liao X."/>
            <person name="Peng D."/>
            <person name="Ji J."/>
            <person name="Jenkins J."/>
            <person name="Williams M."/>
            <person name="Shu S."/>
            <person name="Plott C."/>
            <person name="Barry K."/>
            <person name="Rajasekar S."/>
            <person name="Grimwood J."/>
            <person name="Han X."/>
            <person name="Sun S."/>
            <person name="Hou Z."/>
            <person name="He W."/>
            <person name="Dai G."/>
            <person name="Sun C."/>
            <person name="Schmutz J."/>
            <person name="Leebens-Mack J.H."/>
            <person name="Li F.W."/>
            <person name="Wang L."/>
        </authorList>
    </citation>
    <scope>NUCLEOTIDE SEQUENCE [LARGE SCALE GENOMIC DNA]</scope>
    <source>
        <strain evidence="2">cv. PW_Plant_1</strain>
    </source>
</reference>
<comment type="caution">
    <text evidence="1">The sequence shown here is derived from an EMBL/GenBank/DDBJ whole genome shotgun (WGS) entry which is preliminary data.</text>
</comment>